<evidence type="ECO:0000256" key="2">
    <source>
        <dbReference type="ARBA" id="ARBA00022692"/>
    </source>
</evidence>
<name>A0ABQ9EDW8_TEGGR</name>
<feature type="domain" description="APCDD1" evidence="7">
    <location>
        <begin position="266"/>
        <end position="456"/>
    </location>
</feature>
<dbReference type="SMART" id="SM01352">
    <property type="entry name" value="APCDDC"/>
    <property type="match status" value="2"/>
</dbReference>
<dbReference type="PANTHER" id="PTHR31021:SF1">
    <property type="entry name" value="CHROMOSOME UNDETERMINED SCAFFOLD_56, WHOLE GENOME SHOTGUN SEQUENCE"/>
    <property type="match status" value="1"/>
</dbReference>
<evidence type="ECO:0000256" key="1">
    <source>
        <dbReference type="ARBA" id="ARBA00004167"/>
    </source>
</evidence>
<feature type="transmembrane region" description="Helical" evidence="6">
    <location>
        <begin position="9"/>
        <end position="28"/>
    </location>
</feature>
<comment type="subcellular location">
    <subcellularLocation>
        <location evidence="1">Membrane</location>
        <topology evidence="1">Single-pass membrane protein</topology>
    </subcellularLocation>
</comment>
<evidence type="ECO:0000256" key="4">
    <source>
        <dbReference type="ARBA" id="ARBA00023136"/>
    </source>
</evidence>
<feature type="domain" description="APCDD1" evidence="7">
    <location>
        <begin position="37"/>
        <end position="265"/>
    </location>
</feature>
<dbReference type="InterPro" id="IPR029405">
    <property type="entry name" value="APCDD1_dom"/>
</dbReference>
<feature type="transmembrane region" description="Helical" evidence="6">
    <location>
        <begin position="493"/>
        <end position="510"/>
    </location>
</feature>
<keyword evidence="9" id="KW-1185">Reference proteome</keyword>
<keyword evidence="4 6" id="KW-0472">Membrane</keyword>
<evidence type="ECO:0000256" key="5">
    <source>
        <dbReference type="ARBA" id="ARBA00023180"/>
    </source>
</evidence>
<comment type="caution">
    <text evidence="8">The sequence shown here is derived from an EMBL/GenBank/DDBJ whole genome shotgun (WGS) entry which is preliminary data.</text>
</comment>
<organism evidence="8 9">
    <name type="scientific">Tegillarca granosa</name>
    <name type="common">Malaysian cockle</name>
    <name type="synonym">Anadara granosa</name>
    <dbReference type="NCBI Taxonomy" id="220873"/>
    <lineage>
        <taxon>Eukaryota</taxon>
        <taxon>Metazoa</taxon>
        <taxon>Spiralia</taxon>
        <taxon>Lophotrochozoa</taxon>
        <taxon>Mollusca</taxon>
        <taxon>Bivalvia</taxon>
        <taxon>Autobranchia</taxon>
        <taxon>Pteriomorphia</taxon>
        <taxon>Arcoida</taxon>
        <taxon>Arcoidea</taxon>
        <taxon>Arcidae</taxon>
        <taxon>Tegillarca</taxon>
    </lineage>
</organism>
<evidence type="ECO:0000256" key="6">
    <source>
        <dbReference type="SAM" id="Phobius"/>
    </source>
</evidence>
<sequence>MVHVCYRRIGYLLVLFHLVIGTPYYNVYNKRGWKERTCSSVIEQIKNQKLEVPIPPNIRGEWTSYRCEVRPGPEFVLRKYIFKRNKFYIHQYYYTDPRCSIPLYGVVSEGTYKLLQASWVVPGGMEAKYHLRNVTVIPYNKNVIDLFKKQKPYNCKELSGMNWQLYKGHQILNFPSYNRYKRLKKISRDFDCTRSFNFTLHELQLIRLEIRHYKKINRKIHKHYSFLNRKSTRKVKELYLGDIHTETRRRHTYRPTSYQEPLRSLLNLPGEWESIKCETRQYGQFLIRHLSFLPDGKSWQGQYHFFQDSLCSQPTFSLDVKGNYVKGRNSQIIPGSTEFNFRVTRLKVTPKNKQTTDSLNYFNGHDCGMPKSWRINMQQDVTSTGGCLTLGITLPNVEFEIMKMEIRNRRIYLYIGKRPSDGHSMRTPDRRPTAFQSPLVKCTNNMIHDNNIVISRYQKLQNVVDVPVNSVSLMKRSTVVGIISTLLLKFGDIYWIIHIFFLYSYLYLLCI</sequence>
<evidence type="ECO:0000313" key="8">
    <source>
        <dbReference type="EMBL" id="KAJ8303546.1"/>
    </source>
</evidence>
<keyword evidence="2 6" id="KW-0812">Transmembrane</keyword>
<dbReference type="PANTHER" id="PTHR31021">
    <property type="entry name" value="ADENOMATOSIS POLYPOSIS COLI DOWN-REGULATED 1"/>
    <property type="match status" value="1"/>
</dbReference>
<dbReference type="InterPro" id="IPR042425">
    <property type="entry name" value="APCDD1"/>
</dbReference>
<gene>
    <name evidence="8" type="ORF">KUTeg_019942</name>
</gene>
<reference evidence="8 9" key="1">
    <citation type="submission" date="2022-12" db="EMBL/GenBank/DDBJ databases">
        <title>Chromosome-level genome of Tegillarca granosa.</title>
        <authorList>
            <person name="Kim J."/>
        </authorList>
    </citation>
    <scope>NUCLEOTIDE SEQUENCE [LARGE SCALE GENOMIC DNA]</scope>
    <source>
        <strain evidence="8">Teg-2019</strain>
        <tissue evidence="8">Adductor muscle</tissue>
    </source>
</reference>
<dbReference type="Proteomes" id="UP001217089">
    <property type="component" value="Unassembled WGS sequence"/>
</dbReference>
<dbReference type="EMBL" id="JARBDR010000917">
    <property type="protein sequence ID" value="KAJ8303546.1"/>
    <property type="molecule type" value="Genomic_DNA"/>
</dbReference>
<evidence type="ECO:0000313" key="9">
    <source>
        <dbReference type="Proteomes" id="UP001217089"/>
    </source>
</evidence>
<evidence type="ECO:0000256" key="3">
    <source>
        <dbReference type="ARBA" id="ARBA00022729"/>
    </source>
</evidence>
<keyword evidence="3" id="KW-0732">Signal</keyword>
<proteinExistence type="predicted"/>
<protein>
    <recommendedName>
        <fullName evidence="7">APCDD1 domain-containing protein</fullName>
    </recommendedName>
</protein>
<accession>A0ABQ9EDW8</accession>
<keyword evidence="6" id="KW-1133">Transmembrane helix</keyword>
<evidence type="ECO:0000259" key="7">
    <source>
        <dbReference type="SMART" id="SM01352"/>
    </source>
</evidence>
<dbReference type="Pfam" id="PF14921">
    <property type="entry name" value="APCDDC"/>
    <property type="match status" value="2"/>
</dbReference>
<keyword evidence="5" id="KW-0325">Glycoprotein</keyword>